<name>A0A816IH99_BRANA</name>
<evidence type="ECO:0000313" key="1">
    <source>
        <dbReference type="EMBL" id="CAF1707552.1"/>
    </source>
</evidence>
<gene>
    <name evidence="1" type="ORF">DARMORV10_C03P63680.1</name>
</gene>
<dbReference type="EMBL" id="HG994367">
    <property type="protein sequence ID" value="CAF1707552.1"/>
    <property type="molecule type" value="Genomic_DNA"/>
</dbReference>
<protein>
    <submittedName>
        <fullName evidence="1">(rape) hypothetical protein</fullName>
    </submittedName>
</protein>
<organism evidence="1">
    <name type="scientific">Brassica napus</name>
    <name type="common">Rape</name>
    <dbReference type="NCBI Taxonomy" id="3708"/>
    <lineage>
        <taxon>Eukaryota</taxon>
        <taxon>Viridiplantae</taxon>
        <taxon>Streptophyta</taxon>
        <taxon>Embryophyta</taxon>
        <taxon>Tracheophyta</taxon>
        <taxon>Spermatophyta</taxon>
        <taxon>Magnoliopsida</taxon>
        <taxon>eudicotyledons</taxon>
        <taxon>Gunneridae</taxon>
        <taxon>Pentapetalae</taxon>
        <taxon>rosids</taxon>
        <taxon>malvids</taxon>
        <taxon>Brassicales</taxon>
        <taxon>Brassicaceae</taxon>
        <taxon>Brassiceae</taxon>
        <taxon>Brassica</taxon>
    </lineage>
</organism>
<reference evidence="1" key="1">
    <citation type="submission" date="2021-01" db="EMBL/GenBank/DDBJ databases">
        <authorList>
            <consortium name="Genoscope - CEA"/>
            <person name="William W."/>
        </authorList>
    </citation>
    <scope>NUCLEOTIDE SEQUENCE</scope>
</reference>
<sequence length="53" mass="6195">MAPLPTSCTFSWQPWQGEVNKCTLSLIFEIHRARESFCKVCFDKNFSHLEIFA</sequence>
<proteinExistence type="predicted"/>
<accession>A0A816IH99</accession>
<dbReference type="AlphaFoldDB" id="A0A816IH99"/>
<dbReference type="Proteomes" id="UP001295469">
    <property type="component" value="Chromosome C03"/>
</dbReference>